<dbReference type="Pfam" id="PF00177">
    <property type="entry name" value="Ribosomal_S7"/>
    <property type="match status" value="1"/>
</dbReference>
<gene>
    <name evidence="7" type="primary">rps7</name>
</gene>
<evidence type="ECO:0000259" key="8">
    <source>
        <dbReference type="Pfam" id="PF00177"/>
    </source>
</evidence>
<dbReference type="SUPFAM" id="SSF47973">
    <property type="entry name" value="Ribosomal protein S7"/>
    <property type="match status" value="1"/>
</dbReference>
<dbReference type="GO" id="GO:0015935">
    <property type="term" value="C:small ribosomal subunit"/>
    <property type="evidence" value="ECO:0007669"/>
    <property type="project" value="UniProtKB-UniRule"/>
</dbReference>
<keyword evidence="5 7" id="KW-0689">Ribosomal protein</keyword>
<evidence type="ECO:0000313" key="9">
    <source>
        <dbReference type="EMBL" id="AOZ56066.1"/>
    </source>
</evidence>
<evidence type="ECO:0000256" key="2">
    <source>
        <dbReference type="ARBA" id="ARBA00011458"/>
    </source>
</evidence>
<dbReference type="EMBL" id="KX764979">
    <property type="protein sequence ID" value="AOZ56066.1"/>
    <property type="molecule type" value="Genomic_DNA"/>
</dbReference>
<dbReference type="Gene3D" id="1.10.455.10">
    <property type="entry name" value="Ribosomal protein S7 domain"/>
    <property type="match status" value="1"/>
</dbReference>
<protein>
    <recommendedName>
        <fullName evidence="7">Small ribosomal subunit protein uS7</fullName>
    </recommendedName>
</protein>
<dbReference type="InterPro" id="IPR026018">
    <property type="entry name" value="Ribosomal_uS7_arc"/>
</dbReference>
<proteinExistence type="inferred from homology"/>
<dbReference type="InterPro" id="IPR005716">
    <property type="entry name" value="Ribosomal_uS7_euk/arc"/>
</dbReference>
<keyword evidence="3 7" id="KW-0699">rRNA-binding</keyword>
<dbReference type="NCBIfam" id="NF003106">
    <property type="entry name" value="PRK04027.1"/>
    <property type="match status" value="1"/>
</dbReference>
<dbReference type="InterPro" id="IPR036823">
    <property type="entry name" value="Ribosomal_uS7_dom_sf"/>
</dbReference>
<evidence type="ECO:0000256" key="3">
    <source>
        <dbReference type="ARBA" id="ARBA00022730"/>
    </source>
</evidence>
<dbReference type="NCBIfam" id="TIGR01028">
    <property type="entry name" value="uS7_euk_arch"/>
    <property type="match status" value="1"/>
</dbReference>
<evidence type="ECO:0000256" key="1">
    <source>
        <dbReference type="ARBA" id="ARBA00007151"/>
    </source>
</evidence>
<dbReference type="GO" id="GO:0003735">
    <property type="term" value="F:structural constituent of ribosome"/>
    <property type="evidence" value="ECO:0007669"/>
    <property type="project" value="UniProtKB-UniRule"/>
</dbReference>
<comment type="subunit">
    <text evidence="2 7">Part of the 30S ribosomal subunit.</text>
</comment>
<organism evidence="9">
    <name type="scientific">uncultured korarchaeote</name>
    <dbReference type="NCBI Taxonomy" id="161241"/>
    <lineage>
        <taxon>Archaea</taxon>
        <taxon>Thermoproteota</taxon>
        <taxon>environmental samples</taxon>
    </lineage>
</organism>
<dbReference type="HAMAP" id="MF_00480_A">
    <property type="entry name" value="Ribosomal_uS7_A"/>
    <property type="match status" value="1"/>
</dbReference>
<comment type="function">
    <text evidence="7">One of the primary rRNA binding proteins, it binds directly to 16S rRNA where it nucleates assembly of the head domain of the 30S subunit. Is located at the subunit interface close to the decoding center.</text>
</comment>
<sequence length="212" mass="23873">MSEEPTQERGKNVEIKLFGKWSLEGIEIENPALRGVISLKPVYLPHSGGRHEHKPFGKLNVMIVERLVNRLMMQAKNAGVKKDHVNSKNPGKKLKALRTVKYAFEIIELRTGENPVKVLLKAIENAAIREEVTRIMYGGVTYFHAVDTSPTRMVDLAIRHIAQGAAIRAFRSPMSLAEALAEEIIAAAEYDRSRSHAIRRKEEIERIALSSR</sequence>
<name>A0A1L2JK26_9CREN</name>
<dbReference type="PANTHER" id="PTHR11205">
    <property type="entry name" value="RIBOSOMAL PROTEIN S7"/>
    <property type="match status" value="1"/>
</dbReference>
<keyword evidence="4 7" id="KW-0694">RNA-binding</keyword>
<evidence type="ECO:0000256" key="6">
    <source>
        <dbReference type="ARBA" id="ARBA00023274"/>
    </source>
</evidence>
<comment type="similarity">
    <text evidence="1 7">Belongs to the universal ribosomal protein uS7 family.</text>
</comment>
<dbReference type="AlphaFoldDB" id="A0A1L2JK26"/>
<dbReference type="GO" id="GO:0006412">
    <property type="term" value="P:translation"/>
    <property type="evidence" value="ECO:0007669"/>
    <property type="project" value="UniProtKB-UniRule"/>
</dbReference>
<feature type="domain" description="Small ribosomal subunit protein uS7" evidence="8">
    <location>
        <begin position="37"/>
        <end position="212"/>
    </location>
</feature>
<evidence type="ECO:0000256" key="5">
    <source>
        <dbReference type="ARBA" id="ARBA00022980"/>
    </source>
</evidence>
<dbReference type="GO" id="GO:0019843">
    <property type="term" value="F:rRNA binding"/>
    <property type="evidence" value="ECO:0007669"/>
    <property type="project" value="UniProtKB-UniRule"/>
</dbReference>
<evidence type="ECO:0000256" key="7">
    <source>
        <dbReference type="HAMAP-Rule" id="MF_00480"/>
    </source>
</evidence>
<dbReference type="PIRSF" id="PIRSF002122">
    <property type="entry name" value="RPS7p_RPS7a_RPS5e_RPS7o"/>
    <property type="match status" value="1"/>
</dbReference>
<evidence type="ECO:0000256" key="4">
    <source>
        <dbReference type="ARBA" id="ARBA00022884"/>
    </source>
</evidence>
<dbReference type="InterPro" id="IPR023798">
    <property type="entry name" value="Ribosomal_uS7_dom"/>
</dbReference>
<dbReference type="InterPro" id="IPR000235">
    <property type="entry name" value="Ribosomal_uS7"/>
</dbReference>
<keyword evidence="6 7" id="KW-0687">Ribonucleoprotein</keyword>
<accession>A0A1L2JK26</accession>
<reference evidence="9" key="1">
    <citation type="journal article" date="2017" name="Nature">
        <title>Metagenomic exploration of ASGARD archaea illuminates the origin of cellular complexity in eukaryotes.</title>
        <authorList>
            <person name="Zaremba-Niedzwiedzka K."/>
            <person name="Caceres E.F."/>
            <person name="Saw J.H.W."/>
            <person name="Backstrom D."/>
            <person name="Juzokaite L."/>
            <person name="Vancaester E."/>
            <person name="Seitz K.W."/>
            <person name="Anantharaman K."/>
            <person name="Starnawski P."/>
            <person name="Kjeldsen K.U."/>
            <person name="Stott M.B."/>
            <person name="Nunoura T."/>
            <person name="Banfield J.F."/>
            <person name="Schramm A."/>
            <person name="Baker B.J."/>
            <person name="Spang A."/>
            <person name="Ettema T.J.G."/>
        </authorList>
    </citation>
    <scope>NUCLEOTIDE SEQUENCE</scope>
    <source>
        <strain evidence="9">TIV_2</strain>
    </source>
</reference>